<sequence>MNLRLRPDAEQALRAEAERSGRSQQEVLRAAVDTYLGIVPVDRADAPEGAGELDRLVAARMVRPPRSPYRRPARRLTLPPDMTTADLLDRDDRL</sequence>
<evidence type="ECO:0008006" key="4">
    <source>
        <dbReference type="Google" id="ProtNLM"/>
    </source>
</evidence>
<organism evidence="2 3">
    <name type="scientific">Jiangella rhizosphaerae</name>
    <dbReference type="NCBI Taxonomy" id="2293569"/>
    <lineage>
        <taxon>Bacteria</taxon>
        <taxon>Bacillati</taxon>
        <taxon>Actinomycetota</taxon>
        <taxon>Actinomycetes</taxon>
        <taxon>Jiangellales</taxon>
        <taxon>Jiangellaceae</taxon>
        <taxon>Jiangella</taxon>
    </lineage>
</organism>
<dbReference type="EMBL" id="QUAL01000008">
    <property type="protein sequence ID" value="RIQ37379.1"/>
    <property type="molecule type" value="Genomic_DNA"/>
</dbReference>
<feature type="region of interest" description="Disordered" evidence="1">
    <location>
        <begin position="1"/>
        <end position="25"/>
    </location>
</feature>
<protein>
    <recommendedName>
        <fullName evidence="4">Ribbon-helix-helix protein, CopG family</fullName>
    </recommendedName>
</protein>
<keyword evidence="3" id="KW-1185">Reference proteome</keyword>
<feature type="region of interest" description="Disordered" evidence="1">
    <location>
        <begin position="66"/>
        <end position="94"/>
    </location>
</feature>
<evidence type="ECO:0000313" key="2">
    <source>
        <dbReference type="EMBL" id="RIQ37379.1"/>
    </source>
</evidence>
<evidence type="ECO:0000313" key="3">
    <source>
        <dbReference type="Proteomes" id="UP000284057"/>
    </source>
</evidence>
<evidence type="ECO:0000256" key="1">
    <source>
        <dbReference type="SAM" id="MobiDB-lite"/>
    </source>
</evidence>
<gene>
    <name evidence="2" type="ORF">DY240_00900</name>
</gene>
<dbReference type="AlphaFoldDB" id="A0A418KXA8"/>
<name>A0A418KXA8_9ACTN</name>
<reference evidence="2 3" key="1">
    <citation type="submission" date="2018-09" db="EMBL/GenBank/DDBJ databases">
        <title>Isolation, diversity and antifungal activity of actinobacteria from wheat.</title>
        <authorList>
            <person name="Han C."/>
        </authorList>
    </citation>
    <scope>NUCLEOTIDE SEQUENCE [LARGE SCALE GENOMIC DNA]</scope>
    <source>
        <strain evidence="2 3">NEAU-YY265</strain>
    </source>
</reference>
<proteinExistence type="predicted"/>
<dbReference type="Proteomes" id="UP000284057">
    <property type="component" value="Unassembled WGS sequence"/>
</dbReference>
<feature type="compositionally biased region" description="Basic and acidic residues" evidence="1">
    <location>
        <begin position="1"/>
        <end position="21"/>
    </location>
</feature>
<accession>A0A418KXA8</accession>
<comment type="caution">
    <text evidence="2">The sequence shown here is derived from an EMBL/GenBank/DDBJ whole genome shotgun (WGS) entry which is preliminary data.</text>
</comment>